<reference evidence="2 3" key="1">
    <citation type="submission" date="2020-02" db="EMBL/GenBank/DDBJ databases">
        <authorList>
            <person name="Ma Q."/>
            <person name="Huang Y."/>
            <person name="Song X."/>
            <person name="Pei D."/>
        </authorList>
    </citation>
    <scope>NUCLEOTIDE SEQUENCE [LARGE SCALE GENOMIC DNA]</scope>
    <source>
        <strain evidence="2">Sxm20200214</strain>
        <tissue evidence="2">Leaf</tissue>
    </source>
</reference>
<evidence type="ECO:0000313" key="2">
    <source>
        <dbReference type="EMBL" id="KAG2308834.1"/>
    </source>
</evidence>
<keyword evidence="1" id="KW-0732">Signal</keyword>
<keyword evidence="3" id="KW-1185">Reference proteome</keyword>
<evidence type="ECO:0000256" key="1">
    <source>
        <dbReference type="SAM" id="SignalP"/>
    </source>
</evidence>
<evidence type="ECO:0000313" key="3">
    <source>
        <dbReference type="Proteomes" id="UP000886595"/>
    </source>
</evidence>
<feature type="signal peptide" evidence="1">
    <location>
        <begin position="1"/>
        <end position="22"/>
    </location>
</feature>
<gene>
    <name evidence="2" type="ORF">Bca52824_028582</name>
</gene>
<accession>A0A8X7VCJ8</accession>
<organism evidence="2 3">
    <name type="scientific">Brassica carinata</name>
    <name type="common">Ethiopian mustard</name>
    <name type="synonym">Abyssinian cabbage</name>
    <dbReference type="NCBI Taxonomy" id="52824"/>
    <lineage>
        <taxon>Eukaryota</taxon>
        <taxon>Viridiplantae</taxon>
        <taxon>Streptophyta</taxon>
        <taxon>Embryophyta</taxon>
        <taxon>Tracheophyta</taxon>
        <taxon>Spermatophyta</taxon>
        <taxon>Magnoliopsida</taxon>
        <taxon>eudicotyledons</taxon>
        <taxon>Gunneridae</taxon>
        <taxon>Pentapetalae</taxon>
        <taxon>rosids</taxon>
        <taxon>malvids</taxon>
        <taxon>Brassicales</taxon>
        <taxon>Brassicaceae</taxon>
        <taxon>Brassiceae</taxon>
        <taxon>Brassica</taxon>
    </lineage>
</organism>
<comment type="caution">
    <text evidence="2">The sequence shown here is derived from an EMBL/GenBank/DDBJ whole genome shotgun (WGS) entry which is preliminary data.</text>
</comment>
<proteinExistence type="predicted"/>
<dbReference type="EMBL" id="JAAMPC010000006">
    <property type="protein sequence ID" value="KAG2308834.1"/>
    <property type="molecule type" value="Genomic_DNA"/>
</dbReference>
<protein>
    <submittedName>
        <fullName evidence="2">Uncharacterized protein</fullName>
    </submittedName>
</protein>
<sequence length="105" mass="11476">MEKSTLIVIAILLVSTCTPSMARTEKTCKTDADCNRIPCLTAMIRVGYVLCLRGFCQCPSERQAVLSDDTNSNCGVAACIDYCKAKGEVAYACLLNHCYCRKPPK</sequence>
<dbReference type="Proteomes" id="UP000886595">
    <property type="component" value="Unassembled WGS sequence"/>
</dbReference>
<name>A0A8X7VCJ8_BRACI</name>
<feature type="chain" id="PRO_5036478288" evidence="1">
    <location>
        <begin position="23"/>
        <end position="105"/>
    </location>
</feature>
<dbReference type="AlphaFoldDB" id="A0A8X7VCJ8"/>